<sequence length="49" mass="5620">MEITQRSLQYLRICRLLLHLVEGFVAVSLPVMFNHWKGIGTLSLLIIVP</sequence>
<name>A0A2P2QGS2_RHIMU</name>
<feature type="transmembrane region" description="Helical" evidence="1">
    <location>
        <begin position="12"/>
        <end position="33"/>
    </location>
</feature>
<proteinExistence type="predicted"/>
<keyword evidence="1" id="KW-1133">Transmembrane helix</keyword>
<keyword evidence="1" id="KW-0812">Transmembrane</keyword>
<protein>
    <submittedName>
        <fullName evidence="2">Uncharacterized protein</fullName>
    </submittedName>
</protein>
<evidence type="ECO:0000313" key="2">
    <source>
        <dbReference type="EMBL" id="MBX66213.1"/>
    </source>
</evidence>
<keyword evidence="1" id="KW-0472">Membrane</keyword>
<reference evidence="2" key="1">
    <citation type="submission" date="2018-02" db="EMBL/GenBank/DDBJ databases">
        <title>Rhizophora mucronata_Transcriptome.</title>
        <authorList>
            <person name="Meera S.P."/>
            <person name="Sreeshan A."/>
            <person name="Augustine A."/>
        </authorList>
    </citation>
    <scope>NUCLEOTIDE SEQUENCE</scope>
    <source>
        <tissue evidence="2">Leaf</tissue>
    </source>
</reference>
<evidence type="ECO:0000256" key="1">
    <source>
        <dbReference type="SAM" id="Phobius"/>
    </source>
</evidence>
<dbReference type="AlphaFoldDB" id="A0A2P2QGS2"/>
<dbReference type="EMBL" id="GGEC01085729">
    <property type="protein sequence ID" value="MBX66213.1"/>
    <property type="molecule type" value="Transcribed_RNA"/>
</dbReference>
<organism evidence="2">
    <name type="scientific">Rhizophora mucronata</name>
    <name type="common">Asiatic mangrove</name>
    <dbReference type="NCBI Taxonomy" id="61149"/>
    <lineage>
        <taxon>Eukaryota</taxon>
        <taxon>Viridiplantae</taxon>
        <taxon>Streptophyta</taxon>
        <taxon>Embryophyta</taxon>
        <taxon>Tracheophyta</taxon>
        <taxon>Spermatophyta</taxon>
        <taxon>Magnoliopsida</taxon>
        <taxon>eudicotyledons</taxon>
        <taxon>Gunneridae</taxon>
        <taxon>Pentapetalae</taxon>
        <taxon>rosids</taxon>
        <taxon>fabids</taxon>
        <taxon>Malpighiales</taxon>
        <taxon>Rhizophoraceae</taxon>
        <taxon>Rhizophora</taxon>
    </lineage>
</organism>
<accession>A0A2P2QGS2</accession>